<protein>
    <submittedName>
        <fullName evidence="1">Uncharacterized protein</fullName>
    </submittedName>
</protein>
<dbReference type="Proteomes" id="UP001140453">
    <property type="component" value="Unassembled WGS sequence"/>
</dbReference>
<accession>A0A9W9CX70</accession>
<keyword evidence="2" id="KW-1185">Reference proteome</keyword>
<gene>
    <name evidence="1" type="ORF">N0V93_004488</name>
</gene>
<reference evidence="1" key="1">
    <citation type="submission" date="2022-10" db="EMBL/GenBank/DDBJ databases">
        <title>Tapping the CABI collections for fungal endophytes: first genome assemblies for Collariella, Neodidymelliopsis, Ascochyta clinopodiicola, Didymella pomorum, Didymosphaeria variabile, Neocosmospora piperis and Neocucurbitaria cava.</title>
        <authorList>
            <person name="Hill R."/>
        </authorList>
    </citation>
    <scope>NUCLEOTIDE SEQUENCE</scope>
    <source>
        <strain evidence="1">IMI 355082</strain>
    </source>
</reference>
<evidence type="ECO:0000313" key="1">
    <source>
        <dbReference type="EMBL" id="KAJ4390889.1"/>
    </source>
</evidence>
<name>A0A9W9CX70_9PEZI</name>
<sequence>MAQYYTLTRLRDHYRTVANPEHITKFGQLLDGVLQKNTEAELHLIVYHDEERKLYQHRFIEAALGFAAISKAAQIAEKFGFGVIGDENFIGEDIPYVLDRKNYRKSALQG</sequence>
<proteinExistence type="predicted"/>
<dbReference type="EMBL" id="JAPEVB010000003">
    <property type="protein sequence ID" value="KAJ4390889.1"/>
    <property type="molecule type" value="Genomic_DNA"/>
</dbReference>
<evidence type="ECO:0000313" key="2">
    <source>
        <dbReference type="Proteomes" id="UP001140453"/>
    </source>
</evidence>
<comment type="caution">
    <text evidence="1">The sequence shown here is derived from an EMBL/GenBank/DDBJ whole genome shotgun (WGS) entry which is preliminary data.</text>
</comment>
<dbReference type="OrthoDB" id="4537670at2759"/>
<organism evidence="1 2">
    <name type="scientific">Gnomoniopsis smithogilvyi</name>
    <dbReference type="NCBI Taxonomy" id="1191159"/>
    <lineage>
        <taxon>Eukaryota</taxon>
        <taxon>Fungi</taxon>
        <taxon>Dikarya</taxon>
        <taxon>Ascomycota</taxon>
        <taxon>Pezizomycotina</taxon>
        <taxon>Sordariomycetes</taxon>
        <taxon>Sordariomycetidae</taxon>
        <taxon>Diaporthales</taxon>
        <taxon>Gnomoniaceae</taxon>
        <taxon>Gnomoniopsis</taxon>
    </lineage>
</organism>
<dbReference type="AlphaFoldDB" id="A0A9W9CX70"/>